<sequence>MWCSESDGSVPAKKNQRKSPVEGTSYKTYLAELRDSELSDNAKRNIAAELMIHERLHAKLTFASDPCARGVLFTAAMGQEFFASTTSKLTELSCSYTMRLVSQHSRETAVSDGTSGRGLPKERREKESFMISKYKEFEYSEQIEREVTCREFISALAIRTFFLGKTTPNYGALALPTTKAYPLGTINDKKIEDLRSS</sequence>
<organism evidence="2 3">
    <name type="scientific">Cryptolaemus montrouzieri</name>
    <dbReference type="NCBI Taxonomy" id="559131"/>
    <lineage>
        <taxon>Eukaryota</taxon>
        <taxon>Metazoa</taxon>
        <taxon>Ecdysozoa</taxon>
        <taxon>Arthropoda</taxon>
        <taxon>Hexapoda</taxon>
        <taxon>Insecta</taxon>
        <taxon>Pterygota</taxon>
        <taxon>Neoptera</taxon>
        <taxon>Endopterygota</taxon>
        <taxon>Coleoptera</taxon>
        <taxon>Polyphaga</taxon>
        <taxon>Cucujiformia</taxon>
        <taxon>Coccinelloidea</taxon>
        <taxon>Coccinellidae</taxon>
        <taxon>Scymninae</taxon>
        <taxon>Scymnini</taxon>
        <taxon>Cryptolaemus</taxon>
    </lineage>
</organism>
<evidence type="ECO:0000256" key="1">
    <source>
        <dbReference type="SAM" id="MobiDB-lite"/>
    </source>
</evidence>
<keyword evidence="3" id="KW-1185">Reference proteome</keyword>
<reference evidence="2 3" key="1">
    <citation type="journal article" date="2021" name="BMC Biol.">
        <title>Horizontally acquired antibacterial genes associated with adaptive radiation of ladybird beetles.</title>
        <authorList>
            <person name="Li H.S."/>
            <person name="Tang X.F."/>
            <person name="Huang Y.H."/>
            <person name="Xu Z.Y."/>
            <person name="Chen M.L."/>
            <person name="Du X.Y."/>
            <person name="Qiu B.Y."/>
            <person name="Chen P.T."/>
            <person name="Zhang W."/>
            <person name="Slipinski A."/>
            <person name="Escalona H.E."/>
            <person name="Waterhouse R.M."/>
            <person name="Zwick A."/>
            <person name="Pang H."/>
        </authorList>
    </citation>
    <scope>NUCLEOTIDE SEQUENCE [LARGE SCALE GENOMIC DNA]</scope>
    <source>
        <strain evidence="2">SYSU2018</strain>
    </source>
</reference>
<gene>
    <name evidence="2" type="ORF">HHI36_002446</name>
</gene>
<dbReference type="EMBL" id="JABFTP020000185">
    <property type="protein sequence ID" value="KAL3287993.1"/>
    <property type="molecule type" value="Genomic_DNA"/>
</dbReference>
<comment type="caution">
    <text evidence="2">The sequence shown here is derived from an EMBL/GenBank/DDBJ whole genome shotgun (WGS) entry which is preliminary data.</text>
</comment>
<evidence type="ECO:0000313" key="3">
    <source>
        <dbReference type="Proteomes" id="UP001516400"/>
    </source>
</evidence>
<name>A0ABD2PB71_9CUCU</name>
<feature type="region of interest" description="Disordered" evidence="1">
    <location>
        <begin position="1"/>
        <end position="21"/>
    </location>
</feature>
<dbReference type="AlphaFoldDB" id="A0ABD2PB71"/>
<accession>A0ABD2PB71</accession>
<protein>
    <submittedName>
        <fullName evidence="2">Uncharacterized protein</fullName>
    </submittedName>
</protein>
<proteinExistence type="predicted"/>
<dbReference type="Proteomes" id="UP001516400">
    <property type="component" value="Unassembled WGS sequence"/>
</dbReference>
<evidence type="ECO:0000313" key="2">
    <source>
        <dbReference type="EMBL" id="KAL3287993.1"/>
    </source>
</evidence>